<dbReference type="InterPro" id="IPR054416">
    <property type="entry name" value="GST_UstS-like_C"/>
</dbReference>
<dbReference type="Gene3D" id="3.40.30.10">
    <property type="entry name" value="Glutaredoxin"/>
    <property type="match status" value="1"/>
</dbReference>
<evidence type="ECO:0000313" key="3">
    <source>
        <dbReference type="EMBL" id="KAF2168175.1"/>
    </source>
</evidence>
<keyword evidence="4" id="KW-1185">Reference proteome</keyword>
<dbReference type="GeneID" id="54559214"/>
<reference evidence="3" key="1">
    <citation type="journal article" date="2020" name="Stud. Mycol.">
        <title>101 Dothideomycetes genomes: a test case for predicting lifestyles and emergence of pathogens.</title>
        <authorList>
            <person name="Haridas S."/>
            <person name="Albert R."/>
            <person name="Binder M."/>
            <person name="Bloem J."/>
            <person name="Labutti K."/>
            <person name="Salamov A."/>
            <person name="Andreopoulos B."/>
            <person name="Baker S."/>
            <person name="Barry K."/>
            <person name="Bills G."/>
            <person name="Bluhm B."/>
            <person name="Cannon C."/>
            <person name="Castanera R."/>
            <person name="Culley D."/>
            <person name="Daum C."/>
            <person name="Ezra D."/>
            <person name="Gonzalez J."/>
            <person name="Henrissat B."/>
            <person name="Kuo A."/>
            <person name="Liang C."/>
            <person name="Lipzen A."/>
            <person name="Lutzoni F."/>
            <person name="Magnuson J."/>
            <person name="Mondo S."/>
            <person name="Nolan M."/>
            <person name="Ohm R."/>
            <person name="Pangilinan J."/>
            <person name="Park H.-J."/>
            <person name="Ramirez L."/>
            <person name="Alfaro M."/>
            <person name="Sun H."/>
            <person name="Tritt A."/>
            <person name="Yoshinaga Y."/>
            <person name="Zwiers L.-H."/>
            <person name="Turgeon B."/>
            <person name="Goodwin S."/>
            <person name="Spatafora J."/>
            <person name="Crous P."/>
            <person name="Grigoriev I."/>
        </authorList>
    </citation>
    <scope>NUCLEOTIDE SEQUENCE</scope>
    <source>
        <strain evidence="3">ATCC 36951</strain>
    </source>
</reference>
<organism evidence="3 4">
    <name type="scientific">Zasmidium cellare ATCC 36951</name>
    <dbReference type="NCBI Taxonomy" id="1080233"/>
    <lineage>
        <taxon>Eukaryota</taxon>
        <taxon>Fungi</taxon>
        <taxon>Dikarya</taxon>
        <taxon>Ascomycota</taxon>
        <taxon>Pezizomycotina</taxon>
        <taxon>Dothideomycetes</taxon>
        <taxon>Dothideomycetidae</taxon>
        <taxon>Mycosphaerellales</taxon>
        <taxon>Mycosphaerellaceae</taxon>
        <taxon>Zasmidium</taxon>
    </lineage>
</organism>
<dbReference type="SUPFAM" id="SSF52833">
    <property type="entry name" value="Thioredoxin-like"/>
    <property type="match status" value="1"/>
</dbReference>
<dbReference type="RefSeq" id="XP_033669064.1">
    <property type="nucleotide sequence ID" value="XM_033805942.1"/>
</dbReference>
<dbReference type="Pfam" id="PF22041">
    <property type="entry name" value="GST_C_7"/>
    <property type="match status" value="1"/>
</dbReference>
<accession>A0A6A6CM01</accession>
<dbReference type="OrthoDB" id="4951845at2759"/>
<feature type="domain" description="Glutathione S-transferase UstS-like C-terminal" evidence="2">
    <location>
        <begin position="114"/>
        <end position="239"/>
    </location>
</feature>
<proteinExistence type="predicted"/>
<name>A0A6A6CM01_ZASCE</name>
<sequence length="244" mass="27973">MSQEIILYDLPSQAPCRSWSGNVWKTRLALNFKGVPYKTEWIPYIRLQETIKSFGVEPHPPGSWSEFSVPTVRFPDGTYVMDSAAIAKELEYRYPSPSFRLNPKLEEEAHGAMGKVFMALAVPLMPYATEVVSLEDLEWFKTDRARRFGMTVEVAFDKSKDPVPHFVAAKPAFEECSRVLKAHKVDEGPFLLGSQPCYADFYFMTTLQMFHQSSKEGFALIMEYVPSELKNLFEACQKWTIKQD</sequence>
<dbReference type="AlphaFoldDB" id="A0A6A6CM01"/>
<evidence type="ECO:0000259" key="1">
    <source>
        <dbReference type="Pfam" id="PF13409"/>
    </source>
</evidence>
<dbReference type="InterPro" id="IPR036249">
    <property type="entry name" value="Thioredoxin-like_sf"/>
</dbReference>
<dbReference type="InterPro" id="IPR004045">
    <property type="entry name" value="Glutathione_S-Trfase_N"/>
</dbReference>
<dbReference type="Pfam" id="PF13409">
    <property type="entry name" value="GST_N_2"/>
    <property type="match status" value="1"/>
</dbReference>
<evidence type="ECO:0000259" key="2">
    <source>
        <dbReference type="Pfam" id="PF22041"/>
    </source>
</evidence>
<dbReference type="Gene3D" id="1.20.1050.10">
    <property type="match status" value="1"/>
</dbReference>
<feature type="domain" description="GST N-terminal" evidence="1">
    <location>
        <begin position="19"/>
        <end position="91"/>
    </location>
</feature>
<gene>
    <name evidence="3" type="ORF">M409DRAFT_21619</name>
</gene>
<dbReference type="Proteomes" id="UP000799537">
    <property type="component" value="Unassembled WGS sequence"/>
</dbReference>
<protein>
    <submittedName>
        <fullName evidence="3">Uncharacterized protein</fullName>
    </submittedName>
</protein>
<dbReference type="InterPro" id="IPR036282">
    <property type="entry name" value="Glutathione-S-Trfase_C_sf"/>
</dbReference>
<evidence type="ECO:0000313" key="4">
    <source>
        <dbReference type="Proteomes" id="UP000799537"/>
    </source>
</evidence>
<dbReference type="EMBL" id="ML993591">
    <property type="protein sequence ID" value="KAF2168175.1"/>
    <property type="molecule type" value="Genomic_DNA"/>
</dbReference>
<dbReference type="SUPFAM" id="SSF47616">
    <property type="entry name" value="GST C-terminal domain-like"/>
    <property type="match status" value="1"/>
</dbReference>